<dbReference type="EnsemblPlants" id="OMERI05G10570.1">
    <property type="protein sequence ID" value="OMERI05G10570.1"/>
    <property type="gene ID" value="OMERI05G10570"/>
</dbReference>
<protein>
    <submittedName>
        <fullName evidence="1">Uncharacterized protein</fullName>
    </submittedName>
</protein>
<evidence type="ECO:0000313" key="1">
    <source>
        <dbReference type="EnsemblPlants" id="OMERI05G10570.1"/>
    </source>
</evidence>
<reference evidence="1" key="2">
    <citation type="submission" date="2018-05" db="EMBL/GenBank/DDBJ databases">
        <title>OmerRS3 (Oryza meridionalis Reference Sequence Version 3).</title>
        <authorList>
            <person name="Zhang J."/>
            <person name="Kudrna D."/>
            <person name="Lee S."/>
            <person name="Talag J."/>
            <person name="Welchert J."/>
            <person name="Wing R.A."/>
        </authorList>
    </citation>
    <scope>NUCLEOTIDE SEQUENCE [LARGE SCALE GENOMIC DNA]</scope>
    <source>
        <strain evidence="1">cv. OR44</strain>
    </source>
</reference>
<proteinExistence type="predicted"/>
<dbReference type="Gramene" id="OMERI05G10570.1">
    <property type="protein sequence ID" value="OMERI05G10570.1"/>
    <property type="gene ID" value="OMERI05G10570"/>
</dbReference>
<dbReference type="STRING" id="40149.A0A0E0DPZ2"/>
<dbReference type="AlphaFoldDB" id="A0A0E0DPZ2"/>
<organism evidence="1">
    <name type="scientific">Oryza meridionalis</name>
    <dbReference type="NCBI Taxonomy" id="40149"/>
    <lineage>
        <taxon>Eukaryota</taxon>
        <taxon>Viridiplantae</taxon>
        <taxon>Streptophyta</taxon>
        <taxon>Embryophyta</taxon>
        <taxon>Tracheophyta</taxon>
        <taxon>Spermatophyta</taxon>
        <taxon>Magnoliopsida</taxon>
        <taxon>Liliopsida</taxon>
        <taxon>Poales</taxon>
        <taxon>Poaceae</taxon>
        <taxon>BOP clade</taxon>
        <taxon>Oryzoideae</taxon>
        <taxon>Oryzeae</taxon>
        <taxon>Oryzinae</taxon>
        <taxon>Oryza</taxon>
    </lineage>
</organism>
<evidence type="ECO:0000313" key="2">
    <source>
        <dbReference type="Proteomes" id="UP000008021"/>
    </source>
</evidence>
<dbReference type="Proteomes" id="UP000008021">
    <property type="component" value="Chromosome 5"/>
</dbReference>
<sequence length="148" mass="16590">MVNTRFAKRTNPPSSLHRNEVNQLLEHPEYHSRLHRIQPSPQPIIKDVSTSMTLYGIDNVADNNPRMSLLHNTVVSTRNVENQSPTMSGMVHADVLEIYSSLDQQTSANNIQIQYALQAARQPSQQSLHADVAETNSPFGHHFAANII</sequence>
<keyword evidence="2" id="KW-1185">Reference proteome</keyword>
<name>A0A0E0DPZ2_9ORYZ</name>
<dbReference type="HOGENOM" id="CLU_1491278_0_0_1"/>
<accession>A0A0E0DPZ2</accession>
<reference evidence="1" key="1">
    <citation type="submission" date="2015-04" db="UniProtKB">
        <authorList>
            <consortium name="EnsemblPlants"/>
        </authorList>
    </citation>
    <scope>IDENTIFICATION</scope>
</reference>